<dbReference type="RefSeq" id="WP_151026475.1">
    <property type="nucleotide sequence ID" value="NZ_VYUK01000002.1"/>
</dbReference>
<reference evidence="1 2" key="1">
    <citation type="submission" date="2019-09" db="EMBL/GenBank/DDBJ databases">
        <title>Vancomyinc resistant enterococci isolated from farm animals in Switzerland.</title>
        <authorList>
            <person name="Stevens M.J.A."/>
            <person name="Stephan R."/>
            <person name="Morach M."/>
            <person name="Nuesch-Inderbinen M."/>
        </authorList>
    </citation>
    <scope>NUCLEOTIDE SEQUENCE [LARGE SCALE GENOMIC DNA]</scope>
    <source>
        <strain evidence="1 2">GH27</strain>
    </source>
</reference>
<proteinExistence type="predicted"/>
<evidence type="ECO:0000313" key="1">
    <source>
        <dbReference type="EMBL" id="KAA9208719.1"/>
    </source>
</evidence>
<comment type="caution">
    <text evidence="1">The sequence shown here is derived from an EMBL/GenBank/DDBJ whole genome shotgun (WGS) entry which is preliminary data.</text>
</comment>
<gene>
    <name evidence="1" type="ORF">F6X95_01140</name>
</gene>
<dbReference type="Proteomes" id="UP000326078">
    <property type="component" value="Unassembled WGS sequence"/>
</dbReference>
<name>A0A5N0Z5Q9_9ENTE</name>
<evidence type="ECO:0000313" key="2">
    <source>
        <dbReference type="Proteomes" id="UP000326078"/>
    </source>
</evidence>
<protein>
    <submittedName>
        <fullName evidence="1">Uncharacterized protein</fullName>
    </submittedName>
</protein>
<dbReference type="EMBL" id="VYUT01000001">
    <property type="protein sequence ID" value="KAA9208719.1"/>
    <property type="molecule type" value="Genomic_DNA"/>
</dbReference>
<accession>A0A5N0Z5Q9</accession>
<organism evidence="1 2">
    <name type="scientific">Enterococcus durans</name>
    <dbReference type="NCBI Taxonomy" id="53345"/>
    <lineage>
        <taxon>Bacteria</taxon>
        <taxon>Bacillati</taxon>
        <taxon>Bacillota</taxon>
        <taxon>Bacilli</taxon>
        <taxon>Lactobacillales</taxon>
        <taxon>Enterococcaceae</taxon>
        <taxon>Enterococcus</taxon>
    </lineage>
</organism>
<sequence>MIGSSLENSIYSSIEPQLLGNYIDHLVINEPDSFLILPLTIVLLEEEKDWYAHEVGAIIKKMEDEIVVCTIDKANISIKNRIKLIHPTLDMEIQPNKKKGIVEYKYNIKATPENIEKLSDILELGLLTDLDNIDRKIDLLMEYNIQELLFSELRELSTSEGWGTREGNYQQYLDNCFVKELDGTIKFVLFNESKSDISKSEPKQHLQEKIQHLSKNTKLCSTKEIYKDLIEIIDKQLELLQFDPLVYKKLISEIFQNYLYLKEARQSCLFQKKIQTKEASAIYNQRELHVPKLQSTNIKPIDFKVNITSLAGEKDQQSKQHA</sequence>
<dbReference type="AlphaFoldDB" id="A0A5N0Z5Q9"/>